<dbReference type="Pfam" id="PF10709">
    <property type="entry name" value="DUF2511"/>
    <property type="match status" value="1"/>
</dbReference>
<feature type="chain" id="PRO_5045903053" description="DUF2511 domain-containing protein" evidence="1">
    <location>
        <begin position="24"/>
        <end position="120"/>
    </location>
</feature>
<proteinExistence type="predicted"/>
<evidence type="ECO:0000313" key="2">
    <source>
        <dbReference type="EMBL" id="BCJ44153.1"/>
    </source>
</evidence>
<sequence length="120" mass="12056">MIKTTMVTAAAATVLLAAAGCGAGTRDADPAVPLPAPSSTTQQVAAENFGHLWPLSVDHGTIECRPGTQAVFVTADGTEYALNGKAEQAGIRSVDDIRAQGSGAGDVSTGALLTQAMKLC</sequence>
<evidence type="ECO:0008006" key="4">
    <source>
        <dbReference type="Google" id="ProtNLM"/>
    </source>
</evidence>
<gene>
    <name evidence="2" type="ORF">Aiant_48100</name>
</gene>
<dbReference type="Proteomes" id="UP000676967">
    <property type="component" value="Chromosome"/>
</dbReference>
<accession>A0ABN6CI45</accession>
<name>A0ABN6CI45_9ACTN</name>
<dbReference type="RefSeq" id="WP_212846510.1">
    <property type="nucleotide sequence ID" value="NZ_AP023356.1"/>
</dbReference>
<protein>
    <recommendedName>
        <fullName evidence="4">DUF2511 domain-containing protein</fullName>
    </recommendedName>
</protein>
<evidence type="ECO:0000256" key="1">
    <source>
        <dbReference type="SAM" id="SignalP"/>
    </source>
</evidence>
<keyword evidence="1" id="KW-0732">Signal</keyword>
<dbReference type="PROSITE" id="PS51257">
    <property type="entry name" value="PROKAR_LIPOPROTEIN"/>
    <property type="match status" value="1"/>
</dbReference>
<keyword evidence="3" id="KW-1185">Reference proteome</keyword>
<feature type="signal peptide" evidence="1">
    <location>
        <begin position="1"/>
        <end position="23"/>
    </location>
</feature>
<reference evidence="2 3" key="1">
    <citation type="submission" date="2020-08" db="EMBL/GenBank/DDBJ databases">
        <title>Whole genome shotgun sequence of Actinoplanes ianthinogenes NBRC 13996.</title>
        <authorList>
            <person name="Komaki H."/>
            <person name="Tamura T."/>
        </authorList>
    </citation>
    <scope>NUCLEOTIDE SEQUENCE [LARGE SCALE GENOMIC DNA]</scope>
    <source>
        <strain evidence="2 3">NBRC 13996</strain>
    </source>
</reference>
<dbReference type="InterPro" id="IPR019648">
    <property type="entry name" value="YebY"/>
</dbReference>
<evidence type="ECO:0000313" key="3">
    <source>
        <dbReference type="Proteomes" id="UP000676967"/>
    </source>
</evidence>
<organism evidence="2 3">
    <name type="scientific">Actinoplanes ianthinogenes</name>
    <dbReference type="NCBI Taxonomy" id="122358"/>
    <lineage>
        <taxon>Bacteria</taxon>
        <taxon>Bacillati</taxon>
        <taxon>Actinomycetota</taxon>
        <taxon>Actinomycetes</taxon>
        <taxon>Micromonosporales</taxon>
        <taxon>Micromonosporaceae</taxon>
        <taxon>Actinoplanes</taxon>
    </lineage>
</organism>
<dbReference type="EMBL" id="AP023356">
    <property type="protein sequence ID" value="BCJ44153.1"/>
    <property type="molecule type" value="Genomic_DNA"/>
</dbReference>